<dbReference type="Pfam" id="PF00534">
    <property type="entry name" value="Glycos_transf_1"/>
    <property type="match status" value="1"/>
</dbReference>
<dbReference type="EMBL" id="CP016282">
    <property type="protein sequence ID" value="ANP71456.1"/>
    <property type="molecule type" value="Genomic_DNA"/>
</dbReference>
<evidence type="ECO:0000259" key="4">
    <source>
        <dbReference type="Pfam" id="PF00534"/>
    </source>
</evidence>
<dbReference type="Gene3D" id="3.40.50.2000">
    <property type="entry name" value="Glycogen Phosphorylase B"/>
    <property type="match status" value="2"/>
</dbReference>
<reference evidence="5 6" key="1">
    <citation type="submission" date="2016-06" db="EMBL/GenBank/DDBJ databases">
        <title>Genome sequencing of Cryobacterium arcticum PAMC 27867.</title>
        <authorList>
            <person name="Lee J."/>
            <person name="Kim O.-S."/>
        </authorList>
    </citation>
    <scope>NUCLEOTIDE SEQUENCE [LARGE SCALE GENOMIC DNA]</scope>
    <source>
        <strain evidence="5 6">PAMC 27867</strain>
    </source>
</reference>
<evidence type="ECO:0000313" key="5">
    <source>
        <dbReference type="EMBL" id="ANP71456.1"/>
    </source>
</evidence>
<dbReference type="PANTHER" id="PTHR12526:SF640">
    <property type="entry name" value="COLANIC ACID BIOSYNTHESIS GLYCOSYLTRANSFERASE WCAL-RELATED"/>
    <property type="match status" value="1"/>
</dbReference>
<keyword evidence="6" id="KW-1185">Reference proteome</keyword>
<evidence type="ECO:0000313" key="6">
    <source>
        <dbReference type="Proteomes" id="UP000092582"/>
    </source>
</evidence>
<dbReference type="Proteomes" id="UP000092582">
    <property type="component" value="Chromosome 1"/>
</dbReference>
<dbReference type="SUPFAM" id="SSF53756">
    <property type="entry name" value="UDP-Glycosyltransferase/glycogen phosphorylase"/>
    <property type="match status" value="1"/>
</dbReference>
<dbReference type="AlphaFoldDB" id="A0A1B1BG45"/>
<evidence type="ECO:0000256" key="1">
    <source>
        <dbReference type="ARBA" id="ARBA00009481"/>
    </source>
</evidence>
<keyword evidence="3" id="KW-0808">Transferase</keyword>
<dbReference type="InterPro" id="IPR001296">
    <property type="entry name" value="Glyco_trans_1"/>
</dbReference>
<dbReference type="GO" id="GO:0016757">
    <property type="term" value="F:glycosyltransferase activity"/>
    <property type="evidence" value="ECO:0007669"/>
    <property type="project" value="UniProtKB-KW"/>
</dbReference>
<dbReference type="PANTHER" id="PTHR12526">
    <property type="entry name" value="GLYCOSYLTRANSFERASE"/>
    <property type="match status" value="1"/>
</dbReference>
<dbReference type="OrthoDB" id="506201at2"/>
<dbReference type="STRING" id="670052.PA27867_0485"/>
<accession>A0A1B1BG45</accession>
<dbReference type="KEGG" id="cart:PA27867_0485"/>
<evidence type="ECO:0000256" key="3">
    <source>
        <dbReference type="ARBA" id="ARBA00022679"/>
    </source>
</evidence>
<name>A0A1B1BG45_9MICO</name>
<dbReference type="RefSeq" id="WP_084020580.1">
    <property type="nucleotide sequence ID" value="NZ_CP016282.1"/>
</dbReference>
<comment type="similarity">
    <text evidence="1">Belongs to the glycosyltransferase group 1 family. Glycosyltransferase 4 subfamily.</text>
</comment>
<protein>
    <recommendedName>
        <fullName evidence="4">Glycosyl transferase family 1 domain-containing protein</fullName>
    </recommendedName>
</protein>
<organism evidence="5 6">
    <name type="scientific">Cryobacterium arcticum</name>
    <dbReference type="NCBI Taxonomy" id="670052"/>
    <lineage>
        <taxon>Bacteria</taxon>
        <taxon>Bacillati</taxon>
        <taxon>Actinomycetota</taxon>
        <taxon>Actinomycetes</taxon>
        <taxon>Micrococcales</taxon>
        <taxon>Microbacteriaceae</taxon>
        <taxon>Cryobacterium</taxon>
    </lineage>
</organism>
<proteinExistence type="inferred from homology"/>
<gene>
    <name evidence="5" type="ORF">PA27867_0485</name>
</gene>
<keyword evidence="2" id="KW-0328">Glycosyltransferase</keyword>
<feature type="domain" description="Glycosyl transferase family 1" evidence="4">
    <location>
        <begin position="204"/>
        <end position="364"/>
    </location>
</feature>
<sequence>MIPAARTQNLIYVMNEFPVRSHTFVTNELLALQANGMRVQVVASRAGSVPPIPGVAVTVVSHIPLRRVAAGHIRLAADRPRTYARYIAWALRNLRSGLPWTLYAPAIVLDASLSIDSHSHLHTHFASRAAILARSLQLLTGASRSVTTHAADIYKTNSSLPRQLEGAVVATVTEYNRVLLKSRGFQEVHLVRCGVPVGETMPNRDSNSSPPRIVSVGRLVPKKGHAILIRAFGEVIKSWPDAELSIVGDGPQRQELEGLIDELGLSHQVKLLGSMPSKEVAIQMGLANIFALACVVDSTGDADGLPVAFLEAGASALPIVGCLVSGVGEFLSEETSWLAESGSVRDLADKLCAAISDPLASRERAHSAWQLVGREFSIESQIAGLRNVIESATAVRQQ</sequence>
<evidence type="ECO:0000256" key="2">
    <source>
        <dbReference type="ARBA" id="ARBA00022676"/>
    </source>
</evidence>